<keyword evidence="5" id="KW-1278">Translocase</keyword>
<reference evidence="8 9" key="1">
    <citation type="submission" date="2023-02" db="EMBL/GenBank/DDBJ databases">
        <authorList>
            <person name="Mo P."/>
        </authorList>
    </citation>
    <scope>NUCLEOTIDE SEQUENCE [LARGE SCALE GENOMIC DNA]</scope>
    <source>
        <strain evidence="8 9">HUAS 3</strain>
    </source>
</reference>
<dbReference type="SMART" id="SM00382">
    <property type="entry name" value="AAA"/>
    <property type="match status" value="1"/>
</dbReference>
<evidence type="ECO:0000256" key="6">
    <source>
        <dbReference type="ARBA" id="ARBA00023136"/>
    </source>
</evidence>
<dbReference type="EMBL" id="CP118615">
    <property type="protein sequence ID" value="WDZ84073.1"/>
    <property type="molecule type" value="Genomic_DNA"/>
</dbReference>
<dbReference type="InterPro" id="IPR003439">
    <property type="entry name" value="ABC_transporter-like_ATP-bd"/>
</dbReference>
<dbReference type="Gene3D" id="2.40.50.100">
    <property type="match status" value="1"/>
</dbReference>
<accession>A0ABY7ZMI7</accession>
<dbReference type="PANTHER" id="PTHR43875:SF15">
    <property type="entry name" value="TREHALOSE IMPORT ATP-BINDING PROTEIN SUGC"/>
    <property type="match status" value="1"/>
</dbReference>
<dbReference type="InterPro" id="IPR027417">
    <property type="entry name" value="P-loop_NTPase"/>
</dbReference>
<dbReference type="Gene3D" id="2.40.50.140">
    <property type="entry name" value="Nucleic acid-binding proteins"/>
    <property type="match status" value="1"/>
</dbReference>
<evidence type="ECO:0000256" key="3">
    <source>
        <dbReference type="ARBA" id="ARBA00022741"/>
    </source>
</evidence>
<dbReference type="Pfam" id="PF17912">
    <property type="entry name" value="OB_MalK"/>
    <property type="match status" value="1"/>
</dbReference>
<evidence type="ECO:0000256" key="4">
    <source>
        <dbReference type="ARBA" id="ARBA00022840"/>
    </source>
</evidence>
<dbReference type="CDD" id="cd03301">
    <property type="entry name" value="ABC_MalK_N"/>
    <property type="match status" value="1"/>
</dbReference>
<dbReference type="SUPFAM" id="SSF50331">
    <property type="entry name" value="MOP-like"/>
    <property type="match status" value="1"/>
</dbReference>
<dbReference type="GO" id="GO:0005524">
    <property type="term" value="F:ATP binding"/>
    <property type="evidence" value="ECO:0007669"/>
    <property type="project" value="UniProtKB-KW"/>
</dbReference>
<evidence type="ECO:0000313" key="9">
    <source>
        <dbReference type="Proteomes" id="UP001219605"/>
    </source>
</evidence>
<dbReference type="InterPro" id="IPR012340">
    <property type="entry name" value="NA-bd_OB-fold"/>
</dbReference>
<evidence type="ECO:0000313" key="8">
    <source>
        <dbReference type="EMBL" id="WDZ84073.1"/>
    </source>
</evidence>
<dbReference type="PROSITE" id="PS00211">
    <property type="entry name" value="ABC_TRANSPORTER_1"/>
    <property type="match status" value="1"/>
</dbReference>
<name>A0ABY7ZMI7_9ACTN</name>
<keyword evidence="4 8" id="KW-0067">ATP-binding</keyword>
<keyword evidence="1" id="KW-0813">Transport</keyword>
<sequence length="401" mass="43717">MADIVLDKVSKKFPDGTVAVSEVDLEIADGEFVILVGPSGCGKSTTLNMIAGLEDISSGELRIGGQRVNDKAPRDRDIAMVFQSYALYPNMTVRENMAFPLRLAKLDKATIDKKVDDAAKVLELTALLDRKPANLSGGQRQRVAMGRAIVRQPKAFLMDEPLSNLDAKLRVQMRTVVSRLQKQLGTTTVYVTHDQTEAMTLGDRVVIMRGGAIQQVGPPQELYDHPRNLFVAGFIGSPSMNFLHAAVEGGTLRTALGDVPLGDRLRRELEAGDAPRELILGIRPEHFEDAELVDDDTRRRGMEFEAPVDIVESMGSDKYVYFTVEGERASAAELEELAADTGADFAGAGGNLVTRLSAESTVAEGENRRVWFNLEKIHLFDPSNGRNLTLHEGRAAGALAD</sequence>
<keyword evidence="6" id="KW-0472">Membrane</keyword>
<keyword evidence="3" id="KW-0547">Nucleotide-binding</keyword>
<dbReference type="InterPro" id="IPR003593">
    <property type="entry name" value="AAA+_ATPase"/>
</dbReference>
<dbReference type="InterPro" id="IPR008995">
    <property type="entry name" value="Mo/tungstate-bd_C_term_dom"/>
</dbReference>
<keyword evidence="2" id="KW-1003">Cell membrane</keyword>
<dbReference type="SUPFAM" id="SSF52540">
    <property type="entry name" value="P-loop containing nucleoside triphosphate hydrolases"/>
    <property type="match status" value="1"/>
</dbReference>
<dbReference type="PROSITE" id="PS50893">
    <property type="entry name" value="ABC_TRANSPORTER_2"/>
    <property type="match status" value="1"/>
</dbReference>
<dbReference type="RefSeq" id="WP_275030633.1">
    <property type="nucleotide sequence ID" value="NZ_CP118615.1"/>
</dbReference>
<dbReference type="InterPro" id="IPR040582">
    <property type="entry name" value="OB_MalK-like"/>
</dbReference>
<dbReference type="Proteomes" id="UP001219605">
    <property type="component" value="Chromosome"/>
</dbReference>
<dbReference type="PANTHER" id="PTHR43875">
    <property type="entry name" value="MALTODEXTRIN IMPORT ATP-BINDING PROTEIN MSMX"/>
    <property type="match status" value="1"/>
</dbReference>
<evidence type="ECO:0000256" key="1">
    <source>
        <dbReference type="ARBA" id="ARBA00022448"/>
    </source>
</evidence>
<protein>
    <submittedName>
        <fullName evidence="8">Sn-glycerol-3-phosphate ABC transporter ATP-binding protein UgpC</fullName>
    </submittedName>
</protein>
<organism evidence="8 9">
    <name type="scientific">Micromonospora cathayae</name>
    <dbReference type="NCBI Taxonomy" id="3028804"/>
    <lineage>
        <taxon>Bacteria</taxon>
        <taxon>Bacillati</taxon>
        <taxon>Actinomycetota</taxon>
        <taxon>Actinomycetes</taxon>
        <taxon>Micromonosporales</taxon>
        <taxon>Micromonosporaceae</taxon>
        <taxon>Micromonospora</taxon>
    </lineage>
</organism>
<evidence type="ECO:0000259" key="7">
    <source>
        <dbReference type="PROSITE" id="PS50893"/>
    </source>
</evidence>
<dbReference type="InterPro" id="IPR015855">
    <property type="entry name" value="ABC_transpr_MalK-like"/>
</dbReference>
<gene>
    <name evidence="8" type="primary">ugpC</name>
    <name evidence="8" type="ORF">PVK37_27010</name>
</gene>
<feature type="domain" description="ABC transporter" evidence="7">
    <location>
        <begin position="4"/>
        <end position="235"/>
    </location>
</feature>
<dbReference type="InterPro" id="IPR017871">
    <property type="entry name" value="ABC_transporter-like_CS"/>
</dbReference>
<dbReference type="Pfam" id="PF00005">
    <property type="entry name" value="ABC_tran"/>
    <property type="match status" value="1"/>
</dbReference>
<dbReference type="InterPro" id="IPR047641">
    <property type="entry name" value="ABC_transpr_MalK/UgpC-like"/>
</dbReference>
<evidence type="ECO:0000256" key="2">
    <source>
        <dbReference type="ARBA" id="ARBA00022475"/>
    </source>
</evidence>
<dbReference type="NCBIfam" id="NF008653">
    <property type="entry name" value="PRK11650.1"/>
    <property type="match status" value="1"/>
</dbReference>
<dbReference type="Gene3D" id="3.40.50.300">
    <property type="entry name" value="P-loop containing nucleotide triphosphate hydrolases"/>
    <property type="match status" value="1"/>
</dbReference>
<evidence type="ECO:0000256" key="5">
    <source>
        <dbReference type="ARBA" id="ARBA00022967"/>
    </source>
</evidence>
<keyword evidence="9" id="KW-1185">Reference proteome</keyword>
<proteinExistence type="predicted"/>